<dbReference type="Pfam" id="PF00722">
    <property type="entry name" value="Glyco_hydro_16"/>
    <property type="match status" value="1"/>
</dbReference>
<sequence length="353" mass="39082">MLLFLVPLLTIAHLVSAVCECGYAIGNNEGDGFSLFMDRLETDFSQLHYLSQSHDWVAQQFTVSAKDGRGNYSKAFTPANVYIPGGKSQDQSEHEDGLQLRVSSDIGKDKKVPASEVDTARLDLHWGSFRAGMKLTETKGTCAAFFWYFNDTQEIDIEFLSREFDYDKGIYPVNLVVQSKQSLEAGYDASKTGTYKRVHLDFDPTDTFHEYRFDYLPGQMEGDDMPSAGGHLILQHWSNGNPLWSGGPPTEDAVVTVSYVKAYFNSSDIQRQSFLSQKCHEYSEASICLIRDVTNPTLPGKSSNGSNLPPHDQDDESNGAVSGLRAEQKSLSWSLNVIVAISFADLGLGVLVL</sequence>
<keyword evidence="5" id="KW-1185">Reference proteome</keyword>
<dbReference type="EMBL" id="JAGPXF010000001">
    <property type="protein sequence ID" value="KAH7263374.1"/>
    <property type="molecule type" value="Genomic_DNA"/>
</dbReference>
<name>A0A8K0S6H6_9HYPO</name>
<dbReference type="CDD" id="cd00413">
    <property type="entry name" value="Glyco_hydrolase_16"/>
    <property type="match status" value="1"/>
</dbReference>
<organism evidence="4 5">
    <name type="scientific">Fusarium tricinctum</name>
    <dbReference type="NCBI Taxonomy" id="61284"/>
    <lineage>
        <taxon>Eukaryota</taxon>
        <taxon>Fungi</taxon>
        <taxon>Dikarya</taxon>
        <taxon>Ascomycota</taxon>
        <taxon>Pezizomycotina</taxon>
        <taxon>Sordariomycetes</taxon>
        <taxon>Hypocreomycetidae</taxon>
        <taxon>Hypocreales</taxon>
        <taxon>Nectriaceae</taxon>
        <taxon>Fusarium</taxon>
        <taxon>Fusarium tricinctum species complex</taxon>
    </lineage>
</organism>
<proteinExistence type="predicted"/>
<dbReference type="AlphaFoldDB" id="A0A8K0S6H6"/>
<dbReference type="PROSITE" id="PS51762">
    <property type="entry name" value="GH16_2"/>
    <property type="match status" value="1"/>
</dbReference>
<dbReference type="InterPro" id="IPR013320">
    <property type="entry name" value="ConA-like_dom_sf"/>
</dbReference>
<dbReference type="Proteomes" id="UP000813427">
    <property type="component" value="Unassembled WGS sequence"/>
</dbReference>
<dbReference type="OrthoDB" id="25131at2759"/>
<evidence type="ECO:0000313" key="5">
    <source>
        <dbReference type="Proteomes" id="UP000813427"/>
    </source>
</evidence>
<evidence type="ECO:0000313" key="4">
    <source>
        <dbReference type="EMBL" id="KAH7263374.1"/>
    </source>
</evidence>
<feature type="signal peptide" evidence="2">
    <location>
        <begin position="1"/>
        <end position="17"/>
    </location>
</feature>
<reference evidence="4" key="1">
    <citation type="journal article" date="2021" name="Nat. Commun.">
        <title>Genetic determinants of endophytism in the Arabidopsis root mycobiome.</title>
        <authorList>
            <person name="Mesny F."/>
            <person name="Miyauchi S."/>
            <person name="Thiergart T."/>
            <person name="Pickel B."/>
            <person name="Atanasova L."/>
            <person name="Karlsson M."/>
            <person name="Huettel B."/>
            <person name="Barry K.W."/>
            <person name="Haridas S."/>
            <person name="Chen C."/>
            <person name="Bauer D."/>
            <person name="Andreopoulos W."/>
            <person name="Pangilinan J."/>
            <person name="LaButti K."/>
            <person name="Riley R."/>
            <person name="Lipzen A."/>
            <person name="Clum A."/>
            <person name="Drula E."/>
            <person name="Henrissat B."/>
            <person name="Kohler A."/>
            <person name="Grigoriev I.V."/>
            <person name="Martin F.M."/>
            <person name="Hacquard S."/>
        </authorList>
    </citation>
    <scope>NUCLEOTIDE SEQUENCE</scope>
    <source>
        <strain evidence="4">MPI-SDFR-AT-0068</strain>
    </source>
</reference>
<accession>A0A8K0S6H6</accession>
<evidence type="ECO:0000259" key="3">
    <source>
        <dbReference type="PROSITE" id="PS51762"/>
    </source>
</evidence>
<dbReference type="PANTHER" id="PTHR38121">
    <property type="entry name" value="GH16 DOMAIN-CONTAINING PROTEIN"/>
    <property type="match status" value="1"/>
</dbReference>
<dbReference type="GO" id="GO:0005975">
    <property type="term" value="P:carbohydrate metabolic process"/>
    <property type="evidence" value="ECO:0007669"/>
    <property type="project" value="InterPro"/>
</dbReference>
<feature type="chain" id="PRO_5035441206" evidence="2">
    <location>
        <begin position="18"/>
        <end position="353"/>
    </location>
</feature>
<dbReference type="PANTHER" id="PTHR38121:SF5">
    <property type="entry name" value="GH16 DOMAIN-CONTAINING PROTEIN"/>
    <property type="match status" value="1"/>
</dbReference>
<gene>
    <name evidence="4" type="ORF">BKA59DRAFT_520414</name>
</gene>
<evidence type="ECO:0000256" key="2">
    <source>
        <dbReference type="SAM" id="SignalP"/>
    </source>
</evidence>
<protein>
    <submittedName>
        <fullName evidence="4">Concanavalin A-like lectin/glucanase domain-containing protein</fullName>
    </submittedName>
</protein>
<dbReference type="InterPro" id="IPR000757">
    <property type="entry name" value="Beta-glucanase-like"/>
</dbReference>
<feature type="region of interest" description="Disordered" evidence="1">
    <location>
        <begin position="299"/>
        <end position="323"/>
    </location>
</feature>
<evidence type="ECO:0000256" key="1">
    <source>
        <dbReference type="SAM" id="MobiDB-lite"/>
    </source>
</evidence>
<feature type="domain" description="GH16" evidence="3">
    <location>
        <begin position="42"/>
        <end position="268"/>
    </location>
</feature>
<dbReference type="SUPFAM" id="SSF49899">
    <property type="entry name" value="Concanavalin A-like lectins/glucanases"/>
    <property type="match status" value="1"/>
</dbReference>
<dbReference type="GO" id="GO:0004553">
    <property type="term" value="F:hydrolase activity, hydrolyzing O-glycosyl compounds"/>
    <property type="evidence" value="ECO:0007669"/>
    <property type="project" value="InterPro"/>
</dbReference>
<comment type="caution">
    <text evidence="4">The sequence shown here is derived from an EMBL/GenBank/DDBJ whole genome shotgun (WGS) entry which is preliminary data.</text>
</comment>
<dbReference type="Gene3D" id="2.60.120.200">
    <property type="match status" value="1"/>
</dbReference>
<keyword evidence="2" id="KW-0732">Signal</keyword>